<protein>
    <submittedName>
        <fullName evidence="5">Nuclear transport receptor RANBP7/RANBP8 (Importin beta superfamily)</fullName>
    </submittedName>
</protein>
<dbReference type="Proteomes" id="UP000051530">
    <property type="component" value="Unassembled WGS sequence"/>
</dbReference>
<dbReference type="InterPro" id="IPR011989">
    <property type="entry name" value="ARM-like"/>
</dbReference>
<reference evidence="5 6" key="1">
    <citation type="submission" date="2015-07" db="EMBL/GenBank/DDBJ databases">
        <title>The genome of Pseudoloma neurophilia, a relevant intracellular parasite of the zebrafish.</title>
        <authorList>
            <person name="Ndikumana S."/>
            <person name="Pelin A."/>
            <person name="Sanders J."/>
            <person name="Corradi N."/>
        </authorList>
    </citation>
    <scope>NUCLEOTIDE SEQUENCE [LARGE SCALE GENOMIC DNA]</scope>
    <source>
        <strain evidence="5 6">MK1</strain>
    </source>
</reference>
<dbReference type="GO" id="GO:0005829">
    <property type="term" value="C:cytosol"/>
    <property type="evidence" value="ECO:0007669"/>
    <property type="project" value="TreeGrafter"/>
</dbReference>
<evidence type="ECO:0000256" key="4">
    <source>
        <dbReference type="SAM" id="MobiDB-lite"/>
    </source>
</evidence>
<keyword evidence="5" id="KW-0675">Receptor</keyword>
<sequence>MPLDPSIELLFLNSLDPNEQKRKESEAKLQELGKNRNFIYSLPSTYMKSSDSTVRLISATYFKNAVKNDTTTNMVKFSCEDAVNSNIYGEIIKNQIFQDVSYYNEFQTLLLSDQNNPKHSLTALLILDGYSDLDKCKFSSNNVERLLQQIDPMVFYDRTCQSPHFRASLIKIYDNYHVCSYFLQNDFLLLVIKQALNYCDDESASLLIKIYKKVAQLDQSKSSDNLSDNELIQLLNEQVVQFFYDLNDPFYKSDFFTAYAANENVKREKKNAILFSLIQPLIIPVFEYQYIDPLDDLKQKYSFTENTYNNCVTLFTEIFKLSDKQEIILRSIYQFMTSSNSKERYLGISLFSLIEHLLFESSDVQSDSQFESNIGTITSDMLQSFVNALIGCLSDNEIYVQSQALYTLQFIDPSLLKNQMVNLFNFVLNSLNNSNLAIKTNACLCLPLFIGNDHINALIQSNLNIIIKNLIHNPLHLEALSDTLELVIENYDISEHALIICSNMVESVDLENIETASYIRIISSLIITLDGGESVGGSSSHPDSVNNSKNIQRKTTIFSIYEKCTPLMYEILKSDNFDFFVEVIDLLSNILYIFKQGDSNMIKMCMILLQADPKEIINYSEEMTYLLDNFISYCSFDLNNSPLNSISNGSKYKNQPLELIIDFVKLLAYQEEDYLFYDDFICACKIIESLLLNGKLNSDYNNLSIILKVITDCYHRLEGNALLHGLEVIMNAFNVDYLTGNTIVYECIKNDINRYLGDCNTIKKRFTRVHDKKIGLLFCSNLMQVSNDVSVDINVLISFFMFLITTYDQAEISRRHLKEETDNPEQEDDETFDSSSEECPQEDVYFCTPLDEMDIKMVLQTTFSTLKPDMIGNKMLQMLSNRDKQKVHMIIEERVQQ</sequence>
<evidence type="ECO:0000313" key="5">
    <source>
        <dbReference type="EMBL" id="KRH93745.1"/>
    </source>
</evidence>
<dbReference type="GO" id="GO:0006606">
    <property type="term" value="P:protein import into nucleus"/>
    <property type="evidence" value="ECO:0007669"/>
    <property type="project" value="TreeGrafter"/>
</dbReference>
<evidence type="ECO:0000256" key="3">
    <source>
        <dbReference type="ARBA" id="ARBA00022927"/>
    </source>
</evidence>
<evidence type="ECO:0000256" key="1">
    <source>
        <dbReference type="ARBA" id="ARBA00004496"/>
    </source>
</evidence>
<dbReference type="InterPro" id="IPR016024">
    <property type="entry name" value="ARM-type_fold"/>
</dbReference>
<comment type="caution">
    <text evidence="5">The sequence shown here is derived from an EMBL/GenBank/DDBJ whole genome shotgun (WGS) entry which is preliminary data.</text>
</comment>
<dbReference type="EMBL" id="LGUB01000229">
    <property type="protein sequence ID" value="KRH93745.1"/>
    <property type="molecule type" value="Genomic_DNA"/>
</dbReference>
<gene>
    <name evidence="5" type="ORF">M153_5960002456</name>
</gene>
<name>A0A0R0M3W9_9MICR</name>
<dbReference type="GO" id="GO:0005635">
    <property type="term" value="C:nuclear envelope"/>
    <property type="evidence" value="ECO:0007669"/>
    <property type="project" value="TreeGrafter"/>
</dbReference>
<proteinExistence type="predicted"/>
<dbReference type="Gene3D" id="1.25.10.10">
    <property type="entry name" value="Leucine-rich Repeat Variant"/>
    <property type="match status" value="2"/>
</dbReference>
<keyword evidence="6" id="KW-1185">Reference proteome</keyword>
<keyword evidence="3" id="KW-0813">Transport</keyword>
<evidence type="ECO:0000313" key="6">
    <source>
        <dbReference type="Proteomes" id="UP000051530"/>
    </source>
</evidence>
<organism evidence="5 6">
    <name type="scientific">Pseudoloma neurophilia</name>
    <dbReference type="NCBI Taxonomy" id="146866"/>
    <lineage>
        <taxon>Eukaryota</taxon>
        <taxon>Fungi</taxon>
        <taxon>Fungi incertae sedis</taxon>
        <taxon>Microsporidia</taxon>
        <taxon>Pseudoloma</taxon>
    </lineage>
</organism>
<dbReference type="AlphaFoldDB" id="A0A0R0M3W9"/>
<dbReference type="SUPFAM" id="SSF48371">
    <property type="entry name" value="ARM repeat"/>
    <property type="match status" value="1"/>
</dbReference>
<dbReference type="OrthoDB" id="760868at2759"/>
<comment type="subcellular location">
    <subcellularLocation>
        <location evidence="1">Cytoplasm</location>
    </subcellularLocation>
</comment>
<keyword evidence="2" id="KW-0963">Cytoplasm</keyword>
<feature type="region of interest" description="Disordered" evidence="4">
    <location>
        <begin position="816"/>
        <end position="839"/>
    </location>
</feature>
<accession>A0A0R0M3W9</accession>
<feature type="compositionally biased region" description="Acidic residues" evidence="4">
    <location>
        <begin position="822"/>
        <end position="839"/>
    </location>
</feature>
<dbReference type="VEuPathDB" id="MicrosporidiaDB:M153_5960002456"/>
<dbReference type="PANTHER" id="PTHR10997:SF18">
    <property type="entry name" value="D-IMPORTIN 7_RANBP7"/>
    <property type="match status" value="1"/>
</dbReference>
<keyword evidence="3" id="KW-0653">Protein transport</keyword>
<dbReference type="PANTHER" id="PTHR10997">
    <property type="entry name" value="IMPORTIN-7, 8, 11"/>
    <property type="match status" value="1"/>
</dbReference>
<evidence type="ECO:0000256" key="2">
    <source>
        <dbReference type="ARBA" id="ARBA00022490"/>
    </source>
</evidence>